<dbReference type="InterPro" id="IPR002999">
    <property type="entry name" value="Tudor"/>
</dbReference>
<dbReference type="InterPro" id="IPR050621">
    <property type="entry name" value="Tudor_domain_containing"/>
</dbReference>
<keyword evidence="1" id="KW-0694">RNA-binding</keyword>
<organism evidence="3 4">
    <name type="scientific">Eptatretus burgeri</name>
    <name type="common">Inshore hagfish</name>
    <dbReference type="NCBI Taxonomy" id="7764"/>
    <lineage>
        <taxon>Eukaryota</taxon>
        <taxon>Metazoa</taxon>
        <taxon>Chordata</taxon>
        <taxon>Craniata</taxon>
        <taxon>Vertebrata</taxon>
        <taxon>Cyclostomata</taxon>
        <taxon>Myxini</taxon>
        <taxon>Myxiniformes</taxon>
        <taxon>Myxinidae</taxon>
        <taxon>Eptatretinae</taxon>
        <taxon>Eptatretus</taxon>
    </lineage>
</organism>
<dbReference type="Ensembl" id="ENSEBUT00000017298.1">
    <property type="protein sequence ID" value="ENSEBUP00000016722.1"/>
    <property type="gene ID" value="ENSEBUG00000010481.1"/>
</dbReference>
<dbReference type="SUPFAM" id="SSF63748">
    <property type="entry name" value="Tudor/PWWP/MBT"/>
    <property type="match status" value="1"/>
</dbReference>
<dbReference type="SMART" id="SM00333">
    <property type="entry name" value="TUDOR"/>
    <property type="match status" value="1"/>
</dbReference>
<dbReference type="InterPro" id="IPR036612">
    <property type="entry name" value="KH_dom_type_1_sf"/>
</dbReference>
<dbReference type="GO" id="GO:0005739">
    <property type="term" value="C:mitochondrion"/>
    <property type="evidence" value="ECO:0007669"/>
    <property type="project" value="UniProtKB-ARBA"/>
</dbReference>
<reference evidence="3" key="2">
    <citation type="submission" date="2025-09" db="UniProtKB">
        <authorList>
            <consortium name="Ensembl"/>
        </authorList>
    </citation>
    <scope>IDENTIFICATION</scope>
</reference>
<dbReference type="Pfam" id="PF00013">
    <property type="entry name" value="KH_1"/>
    <property type="match status" value="2"/>
</dbReference>
<dbReference type="GO" id="GO:0007283">
    <property type="term" value="P:spermatogenesis"/>
    <property type="evidence" value="ECO:0007669"/>
    <property type="project" value="TreeGrafter"/>
</dbReference>
<name>A0A8C4WX40_EPTBU</name>
<dbReference type="Gene3D" id="2.40.50.90">
    <property type="match status" value="1"/>
</dbReference>
<dbReference type="InterPro" id="IPR004088">
    <property type="entry name" value="KH_dom_type_1"/>
</dbReference>
<evidence type="ECO:0000313" key="4">
    <source>
        <dbReference type="Proteomes" id="UP000694388"/>
    </source>
</evidence>
<dbReference type="SUPFAM" id="SSF54791">
    <property type="entry name" value="Eukaryotic type KH-domain (KH-domain type I)"/>
    <property type="match status" value="2"/>
</dbReference>
<dbReference type="Gene3D" id="3.30.1370.10">
    <property type="entry name" value="K Homology domain, type 1"/>
    <property type="match status" value="2"/>
</dbReference>
<reference evidence="3" key="1">
    <citation type="submission" date="2025-08" db="UniProtKB">
        <authorList>
            <consortium name="Ensembl"/>
        </authorList>
    </citation>
    <scope>IDENTIFICATION</scope>
</reference>
<dbReference type="GO" id="GO:0030719">
    <property type="term" value="P:P granule organization"/>
    <property type="evidence" value="ECO:0007669"/>
    <property type="project" value="TreeGrafter"/>
</dbReference>
<evidence type="ECO:0000256" key="1">
    <source>
        <dbReference type="PROSITE-ProRule" id="PRU00117"/>
    </source>
</evidence>
<protein>
    <submittedName>
        <fullName evidence="3">Tudor and KH domain containing</fullName>
    </submittedName>
</protein>
<dbReference type="GO" id="GO:0043186">
    <property type="term" value="C:P granule"/>
    <property type="evidence" value="ECO:0007669"/>
    <property type="project" value="TreeGrafter"/>
</dbReference>
<dbReference type="PROSITE" id="PS50304">
    <property type="entry name" value="TUDOR"/>
    <property type="match status" value="1"/>
</dbReference>
<dbReference type="InterPro" id="IPR004087">
    <property type="entry name" value="KH_dom"/>
</dbReference>
<dbReference type="Gene3D" id="2.30.30.140">
    <property type="match status" value="1"/>
</dbReference>
<accession>A0A8C4WX40</accession>
<dbReference type="InterPro" id="IPR035437">
    <property type="entry name" value="SNase_OB-fold_sf"/>
</dbReference>
<evidence type="ECO:0000313" key="3">
    <source>
        <dbReference type="Ensembl" id="ENSEBUP00000016722.1"/>
    </source>
</evidence>
<dbReference type="AlphaFoldDB" id="A0A8C4WX40"/>
<proteinExistence type="predicted"/>
<dbReference type="Pfam" id="PF00567">
    <property type="entry name" value="TUDOR"/>
    <property type="match status" value="1"/>
</dbReference>
<evidence type="ECO:0000259" key="2">
    <source>
        <dbReference type="PROSITE" id="PS50304"/>
    </source>
</evidence>
<dbReference type="PROSITE" id="PS50084">
    <property type="entry name" value="KH_TYPE_1"/>
    <property type="match status" value="2"/>
</dbReference>
<dbReference type="GO" id="GO:0034587">
    <property type="term" value="P:piRNA processing"/>
    <property type="evidence" value="ECO:0007669"/>
    <property type="project" value="TreeGrafter"/>
</dbReference>
<dbReference type="GeneTree" id="ENSGT00940000159364"/>
<dbReference type="PANTHER" id="PTHR22948:SF18">
    <property type="entry name" value="TUDOR AND KH DOMAIN-CONTAINING PROTEIN"/>
    <property type="match status" value="1"/>
</dbReference>
<dbReference type="GO" id="GO:0003723">
    <property type="term" value="F:RNA binding"/>
    <property type="evidence" value="ECO:0007669"/>
    <property type="project" value="UniProtKB-UniRule"/>
</dbReference>
<sequence>MRSPHGPALTRFTEPALDGGLLDAHAGFVLSCEGITKEANTMFVTSAMWKMWKELSPGRKWSLAIALPSGALFLYLLYKRFKNAEDHDGKANMMMLSDYTVTEMELPLNASGAIIGKHGAVIKELEKKSGARISVNNYNGGRPAVTTEGELGAAGDCEKERVITIQGSPLAVCRARIMVHNIIRESTVLNEHIYVPQRSVGRMIGRGGENIRSMIRNSGAKIQCEERSRENRSNSQRCFLLTGTRKQIDDAKERILEKISEQEGFWRKLSESTTRIKQRGYLNEWEDPEGEHLQMGEMNDHSTCLNSKEDSTFKVPSPELCIPGSEHFEVFVSAVEDPGHFWVQILNERLLHLERLTTEMTNFYSKLAPCADFSISVGDLVAAPFPHDGRWYRAVVCHFEDSGSASLDYIDYGDSADVNISCLQSLRSDFLSLPFQAVECQLANIKQTGQDWSEEATAEFVRLTYCTQMKALHAKIVSYATKEDAIMPRFQLKDMSLPTPVDVAQELVRLGHGQWEDEQNVNTMDSESTSVDIHDVGQHLVSTVSPLQVGCPSELEESDFGSPTFRNLSVILEESSLEEEKKCSASGLEGEYFIFIL</sequence>
<feature type="domain" description="Tudor" evidence="2">
    <location>
        <begin position="374"/>
        <end position="433"/>
    </location>
</feature>
<dbReference type="Proteomes" id="UP000694388">
    <property type="component" value="Unplaced"/>
</dbReference>
<dbReference type="SMART" id="SM00322">
    <property type="entry name" value="KH"/>
    <property type="match status" value="2"/>
</dbReference>
<dbReference type="PANTHER" id="PTHR22948">
    <property type="entry name" value="TUDOR DOMAIN CONTAINING PROTEIN"/>
    <property type="match status" value="1"/>
</dbReference>
<keyword evidence="4" id="KW-1185">Reference proteome</keyword>